<evidence type="ECO:0000313" key="1">
    <source>
        <dbReference type="EMBL" id="MDR7357030.1"/>
    </source>
</evidence>
<reference evidence="1 2" key="1">
    <citation type="submission" date="2023-07" db="EMBL/GenBank/DDBJ databases">
        <title>Sequencing the genomes of 1000 actinobacteria strains.</title>
        <authorList>
            <person name="Klenk H.-P."/>
        </authorList>
    </citation>
    <scope>NUCLEOTIDE SEQUENCE [LARGE SCALE GENOMIC DNA]</scope>
    <source>
        <strain evidence="1 2">DSM 20167</strain>
    </source>
</reference>
<dbReference type="EMBL" id="JAVDYI010000001">
    <property type="protein sequence ID" value="MDR7357030.1"/>
    <property type="molecule type" value="Genomic_DNA"/>
</dbReference>
<name>A0ABU2BEL1_9MICC</name>
<dbReference type="InterPro" id="IPR027365">
    <property type="entry name" value="GNAT_acetyltra_YdfB-like"/>
</dbReference>
<dbReference type="Gene3D" id="3.40.630.30">
    <property type="match status" value="1"/>
</dbReference>
<dbReference type="Pfam" id="PF12746">
    <property type="entry name" value="GNAT_acetyltran"/>
    <property type="match status" value="1"/>
</dbReference>
<sequence>MTLRPSTVSTVQLAWAQILGVDQDALADGGMRIHCEKDDSSVLTFVSLFGTGVLVGPGWAIEAAEDLTDAELASHSKLLEISSPYGGQPLGEAALYFCDDGPAIPGVGQTVSRDPRHAVALEGACPTNDSTEVLLSEMANTFVLLDDSVDPPFPHAGAGYDIRAGSLAQMGVLTAPEVRRRGLALKAATIAMGQAMASGLIPQWRARTDNTASIRTAVSAAFEYAGTQTSVVLRP</sequence>
<gene>
    <name evidence="1" type="ORF">J2S64_000721</name>
</gene>
<keyword evidence="2" id="KW-1185">Reference proteome</keyword>
<comment type="caution">
    <text evidence="1">The sequence shown here is derived from an EMBL/GenBank/DDBJ whole genome shotgun (WGS) entry which is preliminary data.</text>
</comment>
<dbReference type="SUPFAM" id="SSF55729">
    <property type="entry name" value="Acyl-CoA N-acyltransferases (Nat)"/>
    <property type="match status" value="1"/>
</dbReference>
<evidence type="ECO:0008006" key="3">
    <source>
        <dbReference type="Google" id="ProtNLM"/>
    </source>
</evidence>
<dbReference type="InterPro" id="IPR016181">
    <property type="entry name" value="Acyl_CoA_acyltransferase"/>
</dbReference>
<dbReference type="Proteomes" id="UP001183817">
    <property type="component" value="Unassembled WGS sequence"/>
</dbReference>
<organism evidence="1 2">
    <name type="scientific">Paeniglutamicibacter sulfureus</name>
    <dbReference type="NCBI Taxonomy" id="43666"/>
    <lineage>
        <taxon>Bacteria</taxon>
        <taxon>Bacillati</taxon>
        <taxon>Actinomycetota</taxon>
        <taxon>Actinomycetes</taxon>
        <taxon>Micrococcales</taxon>
        <taxon>Micrococcaceae</taxon>
        <taxon>Paeniglutamicibacter</taxon>
    </lineage>
</organism>
<evidence type="ECO:0000313" key="2">
    <source>
        <dbReference type="Proteomes" id="UP001183817"/>
    </source>
</evidence>
<proteinExistence type="predicted"/>
<protein>
    <recommendedName>
        <fullName evidence="3">GNAT family N-acetyltransferase</fullName>
    </recommendedName>
</protein>
<dbReference type="RefSeq" id="WP_310288221.1">
    <property type="nucleotide sequence ID" value="NZ_BAAAWO010000001.1"/>
</dbReference>
<accession>A0ABU2BEL1</accession>